<evidence type="ECO:0000313" key="2">
    <source>
        <dbReference type="Proteomes" id="UP001596380"/>
    </source>
</evidence>
<dbReference type="InterPro" id="IPR011990">
    <property type="entry name" value="TPR-like_helical_dom_sf"/>
</dbReference>
<evidence type="ECO:0000313" key="1">
    <source>
        <dbReference type="EMBL" id="MFC6883604.1"/>
    </source>
</evidence>
<dbReference type="InterPro" id="IPR001387">
    <property type="entry name" value="Cro/C1-type_HTH"/>
</dbReference>
<dbReference type="EMBL" id="JBHSXS010000020">
    <property type="protein sequence ID" value="MFC6883604.1"/>
    <property type="molecule type" value="Genomic_DNA"/>
</dbReference>
<dbReference type="SUPFAM" id="SSF48452">
    <property type="entry name" value="TPR-like"/>
    <property type="match status" value="1"/>
</dbReference>
<name>A0ABW2CPQ0_9ACTN</name>
<dbReference type="InterPro" id="IPR010982">
    <property type="entry name" value="Lambda_DNA-bd_dom_sf"/>
</dbReference>
<dbReference type="Proteomes" id="UP001596380">
    <property type="component" value="Unassembled WGS sequence"/>
</dbReference>
<reference evidence="2" key="1">
    <citation type="journal article" date="2019" name="Int. J. Syst. Evol. Microbiol.">
        <title>The Global Catalogue of Microorganisms (GCM) 10K type strain sequencing project: providing services to taxonomists for standard genome sequencing and annotation.</title>
        <authorList>
            <consortium name="The Broad Institute Genomics Platform"/>
            <consortium name="The Broad Institute Genome Sequencing Center for Infectious Disease"/>
            <person name="Wu L."/>
            <person name="Ma J."/>
        </authorList>
    </citation>
    <scope>NUCLEOTIDE SEQUENCE [LARGE SCALE GENOMIC DNA]</scope>
    <source>
        <strain evidence="2">JCM 3369</strain>
    </source>
</reference>
<dbReference type="Gene3D" id="1.10.260.40">
    <property type="entry name" value="lambda repressor-like DNA-binding domains"/>
    <property type="match status" value="1"/>
</dbReference>
<protein>
    <submittedName>
        <fullName evidence="1">Helix-turn-helix domain-containing protein</fullName>
    </submittedName>
</protein>
<dbReference type="CDD" id="cd00093">
    <property type="entry name" value="HTH_XRE"/>
    <property type="match status" value="1"/>
</dbReference>
<keyword evidence="2" id="KW-1185">Reference proteome</keyword>
<dbReference type="SUPFAM" id="SSF47413">
    <property type="entry name" value="lambda repressor-like DNA-binding domains"/>
    <property type="match status" value="1"/>
</dbReference>
<organism evidence="1 2">
    <name type="scientific">Actinomadura yumaensis</name>
    <dbReference type="NCBI Taxonomy" id="111807"/>
    <lineage>
        <taxon>Bacteria</taxon>
        <taxon>Bacillati</taxon>
        <taxon>Actinomycetota</taxon>
        <taxon>Actinomycetes</taxon>
        <taxon>Streptosporangiales</taxon>
        <taxon>Thermomonosporaceae</taxon>
        <taxon>Actinomadura</taxon>
    </lineage>
</organism>
<proteinExistence type="predicted"/>
<dbReference type="RefSeq" id="WP_160821221.1">
    <property type="nucleotide sequence ID" value="NZ_JBHSXE010000001.1"/>
</dbReference>
<comment type="caution">
    <text evidence="1">The sequence shown here is derived from an EMBL/GenBank/DDBJ whole genome shotgun (WGS) entry which is preliminary data.</text>
</comment>
<sequence>MTTFGRELRRLMVERGVGVRALSRRVPCNPGYLSKLRQDQQTPSDAMARRLEAALDAEGSLVPLTEPSSARRRGERPVDLFGVDLPDVNGRPVDAAYVESIRETSQALVRLDTVHGGNDVLPLALRAFRVANRKLGSGAYERPIERDLIAATGEIAEVAAWLAFDADRQEVSRQVIHEALMLSRAAGDRDMELFELTHMAMQSVHLHRPAEAVRLTADVVDGRRPSPRVTALFDIRRGRALAQLGDKRRALDALGRARATLKDGITAADSPWTWWITDAEVLWHTGMAHAELGEWGAAVPLLRETADRRAAYQRARYNDLVHLLNALVHVADWREAEPVLGEVAAQVGEVGSTRTANLLARTVGRIARTDAPSTVAAISDEVQRRLHQDLSRQASPRLL</sequence>
<dbReference type="Gene3D" id="1.25.40.10">
    <property type="entry name" value="Tetratricopeptide repeat domain"/>
    <property type="match status" value="1"/>
</dbReference>
<accession>A0ABW2CPQ0</accession>
<gene>
    <name evidence="1" type="ORF">ACFQKB_27860</name>
</gene>